<gene>
    <name evidence="2" type="ordered locus">TVNIR_1659</name>
</gene>
<keyword evidence="1" id="KW-1133">Transmembrane helix</keyword>
<keyword evidence="3" id="KW-1185">Reference proteome</keyword>
<proteinExistence type="predicted"/>
<reference evidence="2" key="1">
    <citation type="submission" date="2015-12" db="EMBL/GenBank/DDBJ databases">
        <authorList>
            <person name="Tikhonova T.V."/>
            <person name="Pavlov A.R."/>
            <person name="Beletsky A.V."/>
            <person name="Mardanov A.V."/>
            <person name="Sorokin D.Y."/>
            <person name="Ravin N.V."/>
            <person name="Popov V.O."/>
        </authorList>
    </citation>
    <scope>NUCLEOTIDE SEQUENCE</scope>
    <source>
        <strain evidence="2">DSM 14787</strain>
    </source>
</reference>
<dbReference type="EMBL" id="CP003989">
    <property type="protein sequence ID" value="AGA33323.1"/>
    <property type="molecule type" value="Genomic_DNA"/>
</dbReference>
<evidence type="ECO:0000313" key="2">
    <source>
        <dbReference type="EMBL" id="AGA33323.1"/>
    </source>
</evidence>
<feature type="transmembrane region" description="Helical" evidence="1">
    <location>
        <begin position="13"/>
        <end position="30"/>
    </location>
</feature>
<protein>
    <submittedName>
        <fullName evidence="2">Uncharacterized protein</fullName>
    </submittedName>
</protein>
<dbReference type="HOGENOM" id="CLU_2902893_0_0_6"/>
<name>L0DWB7_THIND</name>
<keyword evidence="1" id="KW-0812">Transmembrane</keyword>
<dbReference type="AlphaFoldDB" id="L0DWB7"/>
<organism evidence="2 3">
    <name type="scientific">Thioalkalivibrio nitratireducens (strain DSM 14787 / UNIQEM 213 / ALEN2)</name>
    <dbReference type="NCBI Taxonomy" id="1255043"/>
    <lineage>
        <taxon>Bacteria</taxon>
        <taxon>Pseudomonadati</taxon>
        <taxon>Pseudomonadota</taxon>
        <taxon>Gammaproteobacteria</taxon>
        <taxon>Chromatiales</taxon>
        <taxon>Ectothiorhodospiraceae</taxon>
        <taxon>Thioalkalivibrio</taxon>
    </lineage>
</organism>
<sequence>MDPMIDAVLSREVLALAILGFLAFYIACSLGARTRWLTLRSVLCGILGAVIGTLVGIGAALI</sequence>
<feature type="transmembrane region" description="Helical" evidence="1">
    <location>
        <begin position="42"/>
        <end position="61"/>
    </location>
</feature>
<evidence type="ECO:0000313" key="3">
    <source>
        <dbReference type="Proteomes" id="UP000010809"/>
    </source>
</evidence>
<evidence type="ECO:0000256" key="1">
    <source>
        <dbReference type="SAM" id="Phobius"/>
    </source>
</evidence>
<accession>L0DWB7</accession>
<keyword evidence="1" id="KW-0472">Membrane</keyword>
<dbReference type="STRING" id="1255043.TVNIR_1659"/>
<dbReference type="KEGG" id="tni:TVNIR_1659"/>
<dbReference type="PATRIC" id="fig|1255043.3.peg.1679"/>
<dbReference type="Proteomes" id="UP000010809">
    <property type="component" value="Chromosome"/>
</dbReference>
<dbReference type="OrthoDB" id="9858377at2"/>